<dbReference type="SUPFAM" id="SSF75625">
    <property type="entry name" value="YebC-like"/>
    <property type="match status" value="1"/>
</dbReference>
<dbReference type="InterPro" id="IPR048300">
    <property type="entry name" value="TACO1_YebC-like_2nd/3rd_dom"/>
</dbReference>
<dbReference type="AlphaFoldDB" id="A0ABD1DCE6"/>
<dbReference type="SMART" id="SM00679">
    <property type="entry name" value="CTNS"/>
    <property type="match status" value="2"/>
</dbReference>
<keyword evidence="8" id="KW-0769">Symport</keyword>
<evidence type="ECO:0000256" key="10">
    <source>
        <dbReference type="ARBA" id="ARBA00023136"/>
    </source>
</evidence>
<keyword evidence="10 14" id="KW-0472">Membrane</keyword>
<dbReference type="NCBIfam" id="TIGR00951">
    <property type="entry name" value="2A43"/>
    <property type="match status" value="1"/>
</dbReference>
<comment type="similarity">
    <text evidence="3">Belongs to the cystinosin family.</text>
</comment>
<evidence type="ECO:0000256" key="13">
    <source>
        <dbReference type="ARBA" id="ARBA00074957"/>
    </source>
</evidence>
<keyword evidence="7" id="KW-0677">Repeat</keyword>
<dbReference type="FunFam" id="1.10.10.200:FF:000002">
    <property type="entry name" value="Probable transcriptional regulatory protein CLM62_37755"/>
    <property type="match status" value="1"/>
</dbReference>
<evidence type="ECO:0000259" key="16">
    <source>
        <dbReference type="Pfam" id="PF01709"/>
    </source>
</evidence>
<dbReference type="FunFam" id="1.20.1280.290:FF:000016">
    <property type="entry name" value="Cystinosin homolog"/>
    <property type="match status" value="1"/>
</dbReference>
<dbReference type="Pfam" id="PF01709">
    <property type="entry name" value="Transcrip_reg"/>
    <property type="match status" value="1"/>
</dbReference>
<reference evidence="18 19" key="1">
    <citation type="submission" date="2024-05" db="EMBL/GenBank/DDBJ databases">
        <title>Culex pipiens pipiens assembly and annotation.</title>
        <authorList>
            <person name="Alout H."/>
            <person name="Durand T."/>
        </authorList>
    </citation>
    <scope>NUCLEOTIDE SEQUENCE [LARGE SCALE GENOMIC DNA]</scope>
    <source>
        <strain evidence="18">HA-2024</strain>
        <tissue evidence="18">Whole body</tissue>
    </source>
</reference>
<sequence length="642" mass="73408">MASSAIVLLLVLLIPSAFTFNLKFVNDQLRLWFDPQDVTTTFGDAINLTLWIDGYSYTKNFSIQFSESENAFVKIEPPICWFYDDEFHNNLTTFQAIGRRPGRFIVKASVEPERFVDDQRLFVRLKVALSQPLIIIALIIGWTYTACWSSGYYPQIYLNYKRQNVVGLSFDFLHINIIGHVSYAIFNSFMYWNSAIEQEYFKRHPYGLNPVIGNDVGFAVHACFATGFTILQCYVYENGGNSISKTAKAIIILYFHIIIGAACSVWFWSYHWLDFLYVLSYIKLSTTLVKYFPQAYMNYKRQSTEGFAIMNRLLDIAGGLFGILQMVINAWNFDDWQSILGDPVKFGLGVFSILFDLVFIVQHYCLYRPSQKSKNKLNKDHLKGLTRSLHLKPPALAGHSKWQNIRHIKALNDGRKSTLFIKLARQMRLAMQAGGPNPAVNATLRAAIDEALKKNMPNSTIQGVLKKFATQQSAAQLKKFTVEIKAFDQVNLICVLYTDRFTQLKMEMATTLRKNFSNFSEVKHMFDEQGYVEAIASENKAGSDLLSACTEDAIEAGAEDVEIMNEESRLIRFLCDPNEIDRVRTQLEKLGYAVEHSEHAFFPKSTIKLNPDATEAYEKLKEKLQAMDGVEDLYDNVEVVYQ</sequence>
<evidence type="ECO:0000256" key="9">
    <source>
        <dbReference type="ARBA" id="ARBA00022989"/>
    </source>
</evidence>
<feature type="transmembrane region" description="Helical" evidence="14">
    <location>
        <begin position="133"/>
        <end position="153"/>
    </location>
</feature>
<evidence type="ECO:0000313" key="18">
    <source>
        <dbReference type="EMBL" id="KAL1397344.1"/>
    </source>
</evidence>
<keyword evidence="19" id="KW-1185">Reference proteome</keyword>
<evidence type="ECO:0000256" key="15">
    <source>
        <dbReference type="SAM" id="SignalP"/>
    </source>
</evidence>
<evidence type="ECO:0000256" key="11">
    <source>
        <dbReference type="ARBA" id="ARBA00023228"/>
    </source>
</evidence>
<dbReference type="InterPro" id="IPR017856">
    <property type="entry name" value="Integrase-like_N"/>
</dbReference>
<keyword evidence="5" id="KW-0813">Transport</keyword>
<evidence type="ECO:0000256" key="8">
    <source>
        <dbReference type="ARBA" id="ARBA00022847"/>
    </source>
</evidence>
<dbReference type="Proteomes" id="UP001562425">
    <property type="component" value="Unassembled WGS sequence"/>
</dbReference>
<evidence type="ECO:0000256" key="5">
    <source>
        <dbReference type="ARBA" id="ARBA00022448"/>
    </source>
</evidence>
<dbReference type="GO" id="GO:0005739">
    <property type="term" value="C:mitochondrion"/>
    <property type="evidence" value="ECO:0007669"/>
    <property type="project" value="UniProtKB-SubCell"/>
</dbReference>
<dbReference type="InterPro" id="IPR029072">
    <property type="entry name" value="YebC-like"/>
</dbReference>
<dbReference type="InterPro" id="IPR005282">
    <property type="entry name" value="LC_transporter"/>
</dbReference>
<evidence type="ECO:0000256" key="7">
    <source>
        <dbReference type="ARBA" id="ARBA00022737"/>
    </source>
</evidence>
<comment type="caution">
    <text evidence="18">The sequence shown here is derived from an EMBL/GenBank/DDBJ whole genome shotgun (WGS) entry which is preliminary data.</text>
</comment>
<evidence type="ECO:0000256" key="14">
    <source>
        <dbReference type="SAM" id="Phobius"/>
    </source>
</evidence>
<dbReference type="PANTHER" id="PTHR13131">
    <property type="entry name" value="CYSTINOSIN"/>
    <property type="match status" value="1"/>
</dbReference>
<feature type="transmembrane region" description="Helical" evidence="14">
    <location>
        <begin position="249"/>
        <end position="269"/>
    </location>
</feature>
<evidence type="ECO:0000256" key="4">
    <source>
        <dbReference type="ARBA" id="ARBA00008724"/>
    </source>
</evidence>
<feature type="domain" description="TACO1/YebC-like second and third" evidence="16">
    <location>
        <begin position="478"/>
        <end position="637"/>
    </location>
</feature>
<feature type="transmembrane region" description="Helical" evidence="14">
    <location>
        <begin position="275"/>
        <end position="292"/>
    </location>
</feature>
<dbReference type="Gene3D" id="3.30.70.980">
    <property type="match status" value="2"/>
</dbReference>
<feature type="transmembrane region" description="Helical" evidence="14">
    <location>
        <begin position="218"/>
        <end position="237"/>
    </location>
</feature>
<dbReference type="InterPro" id="IPR026564">
    <property type="entry name" value="Transcrip_reg_TACO1-like_dom3"/>
</dbReference>
<name>A0ABD1DCE6_CULPP</name>
<comment type="subcellular location">
    <subcellularLocation>
        <location evidence="1">Lysosome membrane</location>
        <topology evidence="1">Multi-pass membrane protein</topology>
    </subcellularLocation>
    <subcellularLocation>
        <location evidence="2">Mitochondrion</location>
    </subcellularLocation>
</comment>
<keyword evidence="15" id="KW-0732">Signal</keyword>
<comment type="similarity">
    <text evidence="4">Belongs to the TACO1 family.</text>
</comment>
<evidence type="ECO:0000256" key="2">
    <source>
        <dbReference type="ARBA" id="ARBA00004173"/>
    </source>
</evidence>
<keyword evidence="11" id="KW-0458">Lysosome</keyword>
<comment type="catalytic activity">
    <reaction evidence="12">
        <text>L-cystine(out) + H(+)(out) = L-cystine(in) + H(+)(in)</text>
        <dbReference type="Rhea" id="RHEA:66172"/>
        <dbReference type="ChEBI" id="CHEBI:15378"/>
        <dbReference type="ChEBI" id="CHEBI:35491"/>
    </reaction>
    <physiologicalReaction direction="left-to-right" evidence="12">
        <dbReference type="Rhea" id="RHEA:66173"/>
    </physiologicalReaction>
</comment>
<dbReference type="GO" id="GO:0015293">
    <property type="term" value="F:symporter activity"/>
    <property type="evidence" value="ECO:0007669"/>
    <property type="project" value="UniProtKB-KW"/>
</dbReference>
<keyword evidence="9 14" id="KW-1133">Transmembrane helix</keyword>
<dbReference type="GO" id="GO:0005765">
    <property type="term" value="C:lysosomal membrane"/>
    <property type="evidence" value="ECO:0007669"/>
    <property type="project" value="UniProtKB-SubCell"/>
</dbReference>
<dbReference type="InterPro" id="IPR049083">
    <property type="entry name" value="TACO1_YebC_N"/>
</dbReference>
<evidence type="ECO:0000259" key="17">
    <source>
        <dbReference type="Pfam" id="PF20772"/>
    </source>
</evidence>
<proteinExistence type="inferred from homology"/>
<gene>
    <name evidence="18" type="ORF">pipiens_009835</name>
</gene>
<evidence type="ECO:0000256" key="1">
    <source>
        <dbReference type="ARBA" id="ARBA00004155"/>
    </source>
</evidence>
<dbReference type="EMBL" id="JBEHCU010006344">
    <property type="protein sequence ID" value="KAL1397344.1"/>
    <property type="molecule type" value="Genomic_DNA"/>
</dbReference>
<evidence type="ECO:0000313" key="19">
    <source>
        <dbReference type="Proteomes" id="UP001562425"/>
    </source>
</evidence>
<feature type="chain" id="PRO_5044741509" description="Cystinosin homolog" evidence="15">
    <location>
        <begin position="20"/>
        <end position="642"/>
    </location>
</feature>
<accession>A0ABD1DCE6</accession>
<dbReference type="PANTHER" id="PTHR13131:SF5">
    <property type="entry name" value="CYSTINOSIN"/>
    <property type="match status" value="1"/>
</dbReference>
<dbReference type="InterPro" id="IPR006603">
    <property type="entry name" value="PQ-loop_rpt"/>
</dbReference>
<evidence type="ECO:0000256" key="12">
    <source>
        <dbReference type="ARBA" id="ARBA00048473"/>
    </source>
</evidence>
<evidence type="ECO:0000256" key="6">
    <source>
        <dbReference type="ARBA" id="ARBA00022692"/>
    </source>
</evidence>
<feature type="signal peptide" evidence="15">
    <location>
        <begin position="1"/>
        <end position="19"/>
    </location>
</feature>
<dbReference type="GO" id="GO:0015811">
    <property type="term" value="P:L-cystine transport"/>
    <property type="evidence" value="ECO:0007669"/>
    <property type="project" value="UniProtKB-ARBA"/>
</dbReference>
<dbReference type="Pfam" id="PF20772">
    <property type="entry name" value="TACO1_YebC_N"/>
    <property type="match status" value="1"/>
</dbReference>
<keyword evidence="6 14" id="KW-0812">Transmembrane</keyword>
<protein>
    <recommendedName>
        <fullName evidence="13">Cystinosin homolog</fullName>
    </recommendedName>
</protein>
<dbReference type="Gene3D" id="1.20.1280.290">
    <property type="match status" value="2"/>
</dbReference>
<dbReference type="Gene3D" id="1.10.10.200">
    <property type="match status" value="1"/>
</dbReference>
<feature type="domain" description="TACO1/YebC-like N-terminal" evidence="17">
    <location>
        <begin position="400"/>
        <end position="469"/>
    </location>
</feature>
<organism evidence="18 19">
    <name type="scientific">Culex pipiens pipiens</name>
    <name type="common">Northern house mosquito</name>
    <dbReference type="NCBI Taxonomy" id="38569"/>
    <lineage>
        <taxon>Eukaryota</taxon>
        <taxon>Metazoa</taxon>
        <taxon>Ecdysozoa</taxon>
        <taxon>Arthropoda</taxon>
        <taxon>Hexapoda</taxon>
        <taxon>Insecta</taxon>
        <taxon>Pterygota</taxon>
        <taxon>Neoptera</taxon>
        <taxon>Endopterygota</taxon>
        <taxon>Diptera</taxon>
        <taxon>Nematocera</taxon>
        <taxon>Culicoidea</taxon>
        <taxon>Culicidae</taxon>
        <taxon>Culicinae</taxon>
        <taxon>Culicini</taxon>
        <taxon>Culex</taxon>
        <taxon>Culex</taxon>
    </lineage>
</organism>
<evidence type="ECO:0000256" key="3">
    <source>
        <dbReference type="ARBA" id="ARBA00006855"/>
    </source>
</evidence>
<feature type="transmembrane region" description="Helical" evidence="14">
    <location>
        <begin position="313"/>
        <end position="331"/>
    </location>
</feature>
<dbReference type="FunFam" id="1.20.1280.290:FF:000018">
    <property type="entry name" value="Cystinosin homolog"/>
    <property type="match status" value="1"/>
</dbReference>
<feature type="transmembrane region" description="Helical" evidence="14">
    <location>
        <begin position="165"/>
        <end position="186"/>
    </location>
</feature>
<dbReference type="Pfam" id="PF04193">
    <property type="entry name" value="PQ-loop"/>
    <property type="match status" value="2"/>
</dbReference>
<dbReference type="GO" id="GO:0015179">
    <property type="term" value="F:L-amino acid transmembrane transporter activity"/>
    <property type="evidence" value="ECO:0007669"/>
    <property type="project" value="UniProtKB-ARBA"/>
</dbReference>
<feature type="transmembrane region" description="Helical" evidence="14">
    <location>
        <begin position="346"/>
        <end position="367"/>
    </location>
</feature>